<organism evidence="2">
    <name type="scientific">Callorhinchus milii</name>
    <name type="common">Ghost shark</name>
    <dbReference type="NCBI Taxonomy" id="7868"/>
    <lineage>
        <taxon>Eukaryota</taxon>
        <taxon>Metazoa</taxon>
        <taxon>Chordata</taxon>
        <taxon>Craniata</taxon>
        <taxon>Vertebrata</taxon>
        <taxon>Chondrichthyes</taxon>
        <taxon>Holocephali</taxon>
        <taxon>Chimaeriformes</taxon>
        <taxon>Callorhinchidae</taxon>
        <taxon>Callorhinchus</taxon>
    </lineage>
</organism>
<keyword evidence="4" id="KW-1185">Reference proteome</keyword>
<dbReference type="Proteomes" id="UP000314986">
    <property type="component" value="Unassembled WGS sequence"/>
</dbReference>
<evidence type="ECO:0000313" key="3">
    <source>
        <dbReference type="Ensembl" id="ENSCMIP00000029063.1"/>
    </source>
</evidence>
<accession>V9KVL9</accession>
<dbReference type="EMBL" id="JW869819">
    <property type="protein sequence ID" value="AFP02337.1"/>
    <property type="molecule type" value="mRNA"/>
</dbReference>
<keyword evidence="1" id="KW-0472">Membrane</keyword>
<reference evidence="4" key="1">
    <citation type="journal article" date="2006" name="Science">
        <title>Ancient noncoding elements conserved in the human genome.</title>
        <authorList>
            <person name="Venkatesh B."/>
            <person name="Kirkness E.F."/>
            <person name="Loh Y.H."/>
            <person name="Halpern A.L."/>
            <person name="Lee A.P."/>
            <person name="Johnson J."/>
            <person name="Dandona N."/>
            <person name="Viswanathan L.D."/>
            <person name="Tay A."/>
            <person name="Venter J.C."/>
            <person name="Strausberg R.L."/>
            <person name="Brenner S."/>
        </authorList>
    </citation>
    <scope>NUCLEOTIDE SEQUENCE [LARGE SCALE GENOMIC DNA]</scope>
</reference>
<keyword evidence="1" id="KW-1133">Transmembrane helix</keyword>
<evidence type="ECO:0000313" key="2">
    <source>
        <dbReference type="EMBL" id="AFP02337.1"/>
    </source>
</evidence>
<dbReference type="Gene3D" id="3.40.50.300">
    <property type="entry name" value="P-loop containing nucleotide triphosphate hydrolases"/>
    <property type="match status" value="1"/>
</dbReference>
<feature type="transmembrane region" description="Helical" evidence="1">
    <location>
        <begin position="278"/>
        <end position="295"/>
    </location>
</feature>
<proteinExistence type="evidence at transcript level"/>
<feature type="transmembrane region" description="Helical" evidence="1">
    <location>
        <begin position="254"/>
        <end position="272"/>
    </location>
</feature>
<reference evidence="4" key="2">
    <citation type="journal article" date="2007" name="PLoS Biol.">
        <title>Survey sequencing and comparative analysis of the elephant shark (Callorhinchus milii) genome.</title>
        <authorList>
            <person name="Venkatesh B."/>
            <person name="Kirkness E.F."/>
            <person name="Loh Y.H."/>
            <person name="Halpern A.L."/>
            <person name="Lee A.P."/>
            <person name="Johnson J."/>
            <person name="Dandona N."/>
            <person name="Viswanathan L.D."/>
            <person name="Tay A."/>
            <person name="Venter J.C."/>
            <person name="Strausberg R.L."/>
            <person name="Brenner S."/>
        </authorList>
    </citation>
    <scope>NUCLEOTIDE SEQUENCE [LARGE SCALE GENOMIC DNA]</scope>
</reference>
<dbReference type="AlphaFoldDB" id="V9KVL9"/>
<protein>
    <submittedName>
        <fullName evidence="2">EH domain-containing protein 3</fullName>
    </submittedName>
    <submittedName>
        <fullName evidence="3">Uncharacterized LOC103188467</fullName>
    </submittedName>
</protein>
<dbReference type="SUPFAM" id="SSF52540">
    <property type="entry name" value="P-loop containing nucleoside triphosphate hydrolases"/>
    <property type="match status" value="1"/>
</dbReference>
<name>V9KVL9_CALMI</name>
<feature type="transmembrane region" description="Helical" evidence="1">
    <location>
        <begin position="219"/>
        <end position="242"/>
    </location>
</feature>
<keyword evidence="1" id="KW-0812">Transmembrane</keyword>
<dbReference type="GeneTree" id="ENSGT00500000045140"/>
<evidence type="ECO:0000313" key="4">
    <source>
        <dbReference type="Proteomes" id="UP000314986"/>
    </source>
</evidence>
<dbReference type="Ensembl" id="ENSCMIT00000029524.1">
    <property type="protein sequence ID" value="ENSCMIP00000029063.1"/>
    <property type="gene ID" value="ENSCMIG00000012590.1"/>
</dbReference>
<sequence>MASEHQNCLEGVIPNLKRLSLPAMSHYITAEISISKEKKFQLLTLIDTPGLVDGEGVYPFDLNEVLIWLGEQADLILIFFDPVGKANCKRLLDIVLKLKDTRGDNLHFYLSNANLLTNSNESKNVILNIIQEMNLYPGLGGYASNIQAFYIPNPKKSNRYVNQIDKLCATIDEKVDQTVENALKQLEKDCDQIIELITKQFKQSKQNSISNLKIHLKCYLLKIFGFLLPVLFVLSVLLNLLSRNFLLKIFNEKSLNVLLTFSSFLLATWDWIPIENQFYTLLMFLGMCYLSIRVPQRYMRLKPTLSKKSKRKMTLWLQFVKNVAKPKQIQLRKAYSALKASNSENK</sequence>
<reference evidence="3" key="4">
    <citation type="submission" date="2025-05" db="UniProtKB">
        <authorList>
            <consortium name="Ensembl"/>
        </authorList>
    </citation>
    <scope>IDENTIFICATION</scope>
</reference>
<evidence type="ECO:0000256" key="1">
    <source>
        <dbReference type="SAM" id="Phobius"/>
    </source>
</evidence>
<reference evidence="2 4" key="3">
    <citation type="journal article" date="2014" name="Nature">
        <title>Elephant shark genome provides unique insights into gnathostome evolution.</title>
        <authorList>
            <consortium name="International Elephant Shark Genome Sequencing Consortium"/>
            <person name="Venkatesh B."/>
            <person name="Lee A.P."/>
            <person name="Ravi V."/>
            <person name="Maurya A.K."/>
            <person name="Lian M.M."/>
            <person name="Swann J.B."/>
            <person name="Ohta Y."/>
            <person name="Flajnik M.F."/>
            <person name="Sutoh Y."/>
            <person name="Kasahara M."/>
            <person name="Hoon S."/>
            <person name="Gangu V."/>
            <person name="Roy S.W."/>
            <person name="Irimia M."/>
            <person name="Korzh V."/>
            <person name="Kondrychyn I."/>
            <person name="Lim Z.W."/>
            <person name="Tay B.H."/>
            <person name="Tohari S."/>
            <person name="Kong K.W."/>
            <person name="Ho S."/>
            <person name="Lorente-Galdos B."/>
            <person name="Quilez J."/>
            <person name="Marques-Bonet T."/>
            <person name="Raney B.J."/>
            <person name="Ingham P.W."/>
            <person name="Tay A."/>
            <person name="Hillier L.W."/>
            <person name="Minx P."/>
            <person name="Boehm T."/>
            <person name="Wilson R.K."/>
            <person name="Brenner S."/>
            <person name="Warren W.C."/>
        </authorList>
    </citation>
    <scope>NUCLEOTIDE SEQUENCE</scope>
    <source>
        <tissue evidence="2">Testis</tissue>
    </source>
</reference>
<dbReference type="InterPro" id="IPR027417">
    <property type="entry name" value="P-loop_NTPase"/>
</dbReference>